<dbReference type="Proteomes" id="UP000009080">
    <property type="component" value="Chromosome"/>
</dbReference>
<accession>C5BKQ2</accession>
<dbReference type="AlphaFoldDB" id="C5BKQ2"/>
<dbReference type="Gene3D" id="3.40.50.450">
    <property type="match status" value="1"/>
</dbReference>
<evidence type="ECO:0000259" key="3">
    <source>
        <dbReference type="Pfam" id="PF17782"/>
    </source>
</evidence>
<dbReference type="EMBL" id="CP001614">
    <property type="protein sequence ID" value="ACR13495.1"/>
    <property type="molecule type" value="Genomic_DNA"/>
</dbReference>
<keyword evidence="5" id="KW-1185">Reference proteome</keyword>
<gene>
    <name evidence="4" type="ordered locus">TERTU_0039</name>
</gene>
<evidence type="ECO:0000259" key="2">
    <source>
        <dbReference type="Pfam" id="PF02481"/>
    </source>
</evidence>
<dbReference type="GO" id="GO:0009294">
    <property type="term" value="P:DNA-mediated transformation"/>
    <property type="evidence" value="ECO:0007669"/>
    <property type="project" value="InterPro"/>
</dbReference>
<dbReference type="eggNOG" id="COG0758">
    <property type="taxonomic scope" value="Bacteria"/>
</dbReference>
<sequence length="389" mass="42426">MLSVVQQKLLLQYLPGVGASTFWKLMERSPSALGVLNTSPESLADLLNEEARQLLREFQHEADNSRLAKLMAADLEWCENNNIEILDTDHEYYPELLREIKRPPPVLYVAGDARLLSFPQIAVVGSRNPTPSGRGSAFDFSRELAASGFVVTSGLALGVDSAAHQGALAAQGKTIAVLGTGIDQVYPQRNKQMADQIVQTGGALVSEFPLGTTALPANFPQRNRVISGLSYGVLVVEAAPRSGSLITARYAIQQNREIFAIPGSIHNPLAKGCHQLIREGAKLVDDAKDIVDELQHFLRLQWQQLDLDKVADEPQQSEIVATEEESIILEQLGYESTPIDEIAERTELPVGDVMACLLTLELKGLVANVGTGYMRLKHSSVPDLSFHAN</sequence>
<protein>
    <submittedName>
        <fullName evidence="4">SMF protein</fullName>
    </submittedName>
</protein>
<reference evidence="4 5" key="1">
    <citation type="journal article" date="2009" name="PLoS ONE">
        <title>The complete genome of Teredinibacter turnerae T7901: an intracellular endosymbiont of marine wood-boring bivalves (shipworms).</title>
        <authorList>
            <person name="Yang J.C."/>
            <person name="Madupu R."/>
            <person name="Durkin A.S."/>
            <person name="Ekborg N.A."/>
            <person name="Pedamallu C.S."/>
            <person name="Hostetler J.B."/>
            <person name="Radune D."/>
            <person name="Toms B.S."/>
            <person name="Henrissat B."/>
            <person name="Coutinho P.M."/>
            <person name="Schwarz S."/>
            <person name="Field L."/>
            <person name="Trindade-Silva A.E."/>
            <person name="Soares C.A.G."/>
            <person name="Elshahawi S."/>
            <person name="Hanora A."/>
            <person name="Schmidt E.W."/>
            <person name="Haygood M.G."/>
            <person name="Posfai J."/>
            <person name="Benner J."/>
            <person name="Madinger C."/>
            <person name="Nove J."/>
            <person name="Anton B."/>
            <person name="Chaudhary K."/>
            <person name="Foster J."/>
            <person name="Holman A."/>
            <person name="Kumar S."/>
            <person name="Lessard P.A."/>
            <person name="Luyten Y.A."/>
            <person name="Slatko B."/>
            <person name="Wood N."/>
            <person name="Wu B."/>
            <person name="Teplitski M."/>
            <person name="Mougous J.D."/>
            <person name="Ward N."/>
            <person name="Eisen J.A."/>
            <person name="Badger J.H."/>
            <person name="Distel D.L."/>
        </authorList>
    </citation>
    <scope>NUCLEOTIDE SEQUENCE [LARGE SCALE GENOMIC DNA]</scope>
    <source>
        <strain evidence="5">ATCC 39867 / T7901</strain>
    </source>
</reference>
<dbReference type="PANTHER" id="PTHR43022:SF1">
    <property type="entry name" value="PROTEIN SMF"/>
    <property type="match status" value="1"/>
</dbReference>
<name>C5BKQ2_TERTT</name>
<dbReference type="Pfam" id="PF17782">
    <property type="entry name" value="WHD_DprA"/>
    <property type="match status" value="1"/>
</dbReference>
<dbReference type="SUPFAM" id="SSF102405">
    <property type="entry name" value="MCP/YpsA-like"/>
    <property type="match status" value="1"/>
</dbReference>
<dbReference type="InterPro" id="IPR003488">
    <property type="entry name" value="DprA"/>
</dbReference>
<organism evidence="4 5">
    <name type="scientific">Teredinibacter turnerae (strain ATCC 39867 / T7901)</name>
    <dbReference type="NCBI Taxonomy" id="377629"/>
    <lineage>
        <taxon>Bacteria</taxon>
        <taxon>Pseudomonadati</taxon>
        <taxon>Pseudomonadota</taxon>
        <taxon>Gammaproteobacteria</taxon>
        <taxon>Cellvibrionales</taxon>
        <taxon>Cellvibrionaceae</taxon>
        <taxon>Teredinibacter</taxon>
    </lineage>
</organism>
<dbReference type="PANTHER" id="PTHR43022">
    <property type="entry name" value="PROTEIN SMF"/>
    <property type="match status" value="1"/>
</dbReference>
<proteinExistence type="inferred from homology"/>
<evidence type="ECO:0000313" key="5">
    <source>
        <dbReference type="Proteomes" id="UP000009080"/>
    </source>
</evidence>
<dbReference type="Gene3D" id="1.10.10.10">
    <property type="entry name" value="Winged helix-like DNA-binding domain superfamily/Winged helix DNA-binding domain"/>
    <property type="match status" value="1"/>
</dbReference>
<dbReference type="STRING" id="377629.TERTU_0039"/>
<dbReference type="InterPro" id="IPR041614">
    <property type="entry name" value="DprA_WH"/>
</dbReference>
<dbReference type="KEGG" id="ttu:TERTU_0039"/>
<comment type="similarity">
    <text evidence="1">Belongs to the DprA/Smf family.</text>
</comment>
<dbReference type="HOGENOM" id="CLU_029601_1_1_6"/>
<feature type="domain" description="DprA winged helix" evidence="3">
    <location>
        <begin position="314"/>
        <end position="367"/>
    </location>
</feature>
<evidence type="ECO:0000256" key="1">
    <source>
        <dbReference type="ARBA" id="ARBA00006525"/>
    </source>
</evidence>
<feature type="domain" description="Smf/DprA SLOG" evidence="2">
    <location>
        <begin position="87"/>
        <end position="294"/>
    </location>
</feature>
<dbReference type="Pfam" id="PF02481">
    <property type="entry name" value="DNA_processg_A"/>
    <property type="match status" value="1"/>
</dbReference>
<dbReference type="InterPro" id="IPR057666">
    <property type="entry name" value="DrpA_SLOG"/>
</dbReference>
<evidence type="ECO:0000313" key="4">
    <source>
        <dbReference type="EMBL" id="ACR13495.1"/>
    </source>
</evidence>
<dbReference type="NCBIfam" id="TIGR00732">
    <property type="entry name" value="dprA"/>
    <property type="match status" value="1"/>
</dbReference>
<dbReference type="InterPro" id="IPR036388">
    <property type="entry name" value="WH-like_DNA-bd_sf"/>
</dbReference>